<evidence type="ECO:0000256" key="9">
    <source>
        <dbReference type="ARBA" id="ARBA00023136"/>
    </source>
</evidence>
<dbReference type="Pfam" id="PF01061">
    <property type="entry name" value="ABC2_membrane"/>
    <property type="match status" value="2"/>
</dbReference>
<keyword evidence="3" id="KW-0813">Transport</keyword>
<dbReference type="InterPro" id="IPR013525">
    <property type="entry name" value="ABC2_TM"/>
</dbReference>
<sequence length="1502" mass="170682">MATEEEGGAGEDVVRSRSEGRRSCSSAASRDLASARFDDAVSGESDVFHRGGREIEEEEELKWEALRRLPTYDRMRRGILKQVLENGGVKYEEVEITKLGVQEKKHLLQNILGTAEENNESFLHIMRERIDRVGIEIPKIEVRYEHLSVEGDAYVGTRALPTLFNFTLNAIEVLVNYLLNFVFGVLGFLSLLPLHTKAVKILQEKVVKILKDISGIVKPSRMTLLLGPPGSGKTTFLQALAGKMDKDLRASGRVTYCGHELSEFVPERTCAYISQHDLHYGEMTVRETLDFSGRCLGVGTRYDMLEELSRREVAADIKPDPEIDAFMKATAMEGQETSLVTDYILKILGLELCADILVGDEMQRGISGGQKKRLTTGEMLVGPAKAFFMDEISTGLDSSTTFQIVRFMRQMVHIMDVTMIIALLQPAPETYELFDDIILLSEGEIVYQGPRESVEHFFETVGFKCPQRKGVADFLQEVTSKKDQEQYWFRRDIPYKHVTVSEFVAHFKNYSIGQQLHEKIKVPFDPNESHRAALVKEKYGISKWEIFKACFSREWLLMKRNYFIYIFKTFQITILALITMSVFFRTEMKPGELEGAGKYYGALFFSLLNVMFNGVAELAMTINRLPVFYKQRDFLFFPAWAFALPIWVLRVPLSLLESGLWIIITYYTIGFAPAASRFFRQLLAFFCVNQMALSLFRFIAAVGRTKVVANTLGSFTILVVFVLSGFTVSRDDIGPWMIWCYYVSPMMYGQNAIAINEFLDKRWSGTNTDPRIPEPTVGKAFLKARGIFTEDYWYWKSVGALIGFSLLFNICFILALTYLNPFGNSKSVILEDEDQKKSTFASSFVEKMATGTTEQSSASVANSFEGIDMEVRKTDHSSIPKAPESTKSKKGMVLPFRPLSLAFQDVNYYIDMPLEMKKQGIEENRLQLLRDICGAFRPGILTALVGVSGAGKTTLMDVLAGRKTGGYIEGSISISGYPKNQATFARISGYCEQNDIHSPNVTVYESLVFSAWLRLSNEVNEETRKMFIEEILELVELHSVRHFIVGLPGINGLSTEQRKRLTIAVELVANPSIIFMDEPTTGLDARAAAVVMRTVRNTVDTGRTVVCTIHQPSIDIFENFDELLLMKRGGQVIYGGPLGRNSQNLIEYFEGITGVPEIKDGYNPATWMLEITSPIVESQLGVDFGELYTKSDLYQKNQELIKEICTPVPGTKDLYFPTKYSQSFVTQCKACFWKQNCSYWRNPQYNAVRFFITIVIGLIFGLIYWDKGKKTEKEQDLLNLLGAMYASVFFLGASNTNSVQPVVAIERTVLYRERAAGMYSELPYAIGQVAIEVIYVATQSLAYSIILYWMIGFEPRFENFLWFYYFIFMSFMYFTLYGMMTVALTPNYQIAAIVMSFFINFWNLFSGFLIPRTQIPIWWRWYYWGSPVAWTIYGLVTSQVGDKNSPIEVPGFGLMTVKQYLDRQFGFQHDFLGVVALTHVAFCLLFLLVFAYGIKFLNFQKR</sequence>
<accession>V7BKF9</accession>
<dbReference type="SMART" id="SM00382">
    <property type="entry name" value="AAA"/>
    <property type="match status" value="2"/>
</dbReference>
<keyword evidence="9 11" id="KW-0472">Membrane</keyword>
<evidence type="ECO:0000256" key="5">
    <source>
        <dbReference type="ARBA" id="ARBA00022737"/>
    </source>
</evidence>
<dbReference type="SMR" id="V7BKF9"/>
<evidence type="ECO:0000259" key="12">
    <source>
        <dbReference type="PROSITE" id="PS50893"/>
    </source>
</evidence>
<comment type="similarity">
    <text evidence="2">Belongs to the ABC transporter superfamily. ABCG family. PDR (TC 3.A.1.205) subfamily.</text>
</comment>
<evidence type="ECO:0000256" key="1">
    <source>
        <dbReference type="ARBA" id="ARBA00004141"/>
    </source>
</evidence>
<feature type="transmembrane region" description="Helical" evidence="11">
    <location>
        <begin position="707"/>
        <end position="728"/>
    </location>
</feature>
<gene>
    <name evidence="13" type="ORF">PHAVU_007G247200g</name>
</gene>
<organism evidence="13 14">
    <name type="scientific">Phaseolus vulgaris</name>
    <name type="common">Kidney bean</name>
    <name type="synonym">French bean</name>
    <dbReference type="NCBI Taxonomy" id="3885"/>
    <lineage>
        <taxon>Eukaryota</taxon>
        <taxon>Viridiplantae</taxon>
        <taxon>Streptophyta</taxon>
        <taxon>Embryophyta</taxon>
        <taxon>Tracheophyta</taxon>
        <taxon>Spermatophyta</taxon>
        <taxon>Magnoliopsida</taxon>
        <taxon>eudicotyledons</taxon>
        <taxon>Gunneridae</taxon>
        <taxon>Pentapetalae</taxon>
        <taxon>rosids</taxon>
        <taxon>fabids</taxon>
        <taxon>Fabales</taxon>
        <taxon>Fabaceae</taxon>
        <taxon>Papilionoideae</taxon>
        <taxon>50 kb inversion clade</taxon>
        <taxon>NPAAA clade</taxon>
        <taxon>indigoferoid/millettioid clade</taxon>
        <taxon>Phaseoleae</taxon>
        <taxon>Phaseolus</taxon>
    </lineage>
</organism>
<dbReference type="Gramene" id="ESW17535">
    <property type="protein sequence ID" value="ESW17535"/>
    <property type="gene ID" value="PHAVU_007G247200g"/>
</dbReference>
<name>V7BKF9_PHAVU</name>
<feature type="transmembrane region" description="Helical" evidence="11">
    <location>
        <begin position="1362"/>
        <end position="1384"/>
    </location>
</feature>
<dbReference type="GO" id="GO:0005524">
    <property type="term" value="F:ATP binding"/>
    <property type="evidence" value="ECO:0007669"/>
    <property type="project" value="UniProtKB-KW"/>
</dbReference>
<keyword evidence="14" id="KW-1185">Reference proteome</keyword>
<proteinExistence type="inferred from homology"/>
<feature type="transmembrane region" description="Helical" evidence="11">
    <location>
        <begin position="1247"/>
        <end position="1265"/>
    </location>
</feature>
<protein>
    <recommendedName>
        <fullName evidence="12">ABC transporter domain-containing protein</fullName>
    </recommendedName>
</protein>
<dbReference type="OrthoDB" id="66620at2759"/>
<dbReference type="InterPro" id="IPR013581">
    <property type="entry name" value="PDR_assoc"/>
</dbReference>
<feature type="transmembrane region" description="Helical" evidence="11">
    <location>
        <begin position="1421"/>
        <end position="1440"/>
    </location>
</feature>
<dbReference type="GO" id="GO:0016887">
    <property type="term" value="F:ATP hydrolysis activity"/>
    <property type="evidence" value="ECO:0007669"/>
    <property type="project" value="InterPro"/>
</dbReference>
<evidence type="ECO:0000313" key="14">
    <source>
        <dbReference type="Proteomes" id="UP000000226"/>
    </source>
</evidence>
<evidence type="ECO:0000256" key="10">
    <source>
        <dbReference type="SAM" id="MobiDB-lite"/>
    </source>
</evidence>
<feature type="region of interest" description="Disordered" evidence="10">
    <location>
        <begin position="1"/>
        <end position="30"/>
    </location>
</feature>
<dbReference type="GO" id="GO:0016020">
    <property type="term" value="C:membrane"/>
    <property type="evidence" value="ECO:0007669"/>
    <property type="project" value="UniProtKB-SubCell"/>
</dbReference>
<feature type="transmembrane region" description="Helical" evidence="11">
    <location>
        <begin position="1325"/>
        <end position="1350"/>
    </location>
</feature>
<dbReference type="InterPro" id="IPR034003">
    <property type="entry name" value="ABCG_PDR_2"/>
</dbReference>
<feature type="transmembrane region" description="Helical" evidence="11">
    <location>
        <begin position="1277"/>
        <end position="1294"/>
    </location>
</feature>
<dbReference type="InterPro" id="IPR003593">
    <property type="entry name" value="AAA+_ATPase"/>
</dbReference>
<feature type="compositionally biased region" description="Basic and acidic residues" evidence="10">
    <location>
        <begin position="12"/>
        <end position="22"/>
    </location>
</feature>
<evidence type="ECO:0000256" key="2">
    <source>
        <dbReference type="ARBA" id="ARBA00006012"/>
    </source>
</evidence>
<dbReference type="Proteomes" id="UP000000226">
    <property type="component" value="Chromosome 7"/>
</dbReference>
<dbReference type="InterPro" id="IPR029481">
    <property type="entry name" value="ABC_trans_N"/>
</dbReference>
<evidence type="ECO:0000256" key="8">
    <source>
        <dbReference type="ARBA" id="ARBA00022989"/>
    </source>
</evidence>
<dbReference type="CDD" id="cd03232">
    <property type="entry name" value="ABCG_PDR_domain2"/>
    <property type="match status" value="1"/>
</dbReference>
<keyword evidence="8 11" id="KW-1133">Transmembrane helix</keyword>
<feature type="transmembrane region" description="Helical" evidence="11">
    <location>
        <begin position="659"/>
        <end position="675"/>
    </location>
</feature>
<dbReference type="InterPro" id="IPR027417">
    <property type="entry name" value="P-loop_NTPase"/>
</dbReference>
<dbReference type="Pfam" id="PF08370">
    <property type="entry name" value="PDR_assoc"/>
    <property type="match status" value="1"/>
</dbReference>
<evidence type="ECO:0000256" key="3">
    <source>
        <dbReference type="ARBA" id="ARBA00022448"/>
    </source>
</evidence>
<feature type="transmembrane region" description="Helical" evidence="11">
    <location>
        <begin position="562"/>
        <end position="584"/>
    </location>
</feature>
<dbReference type="PANTHER" id="PTHR48040:SF60">
    <property type="entry name" value="ABC TRANSPORTER DOMAIN-CONTAINING PROTEIN"/>
    <property type="match status" value="1"/>
</dbReference>
<feature type="domain" description="ABC transporter" evidence="12">
    <location>
        <begin position="194"/>
        <end position="467"/>
    </location>
</feature>
<feature type="transmembrane region" description="Helical" evidence="11">
    <location>
        <begin position="1471"/>
        <end position="1494"/>
    </location>
</feature>
<evidence type="ECO:0000256" key="6">
    <source>
        <dbReference type="ARBA" id="ARBA00022741"/>
    </source>
</evidence>
<dbReference type="Pfam" id="PF00005">
    <property type="entry name" value="ABC_tran"/>
    <property type="match status" value="2"/>
</dbReference>
<feature type="domain" description="ABC transporter" evidence="12">
    <location>
        <begin position="901"/>
        <end position="1153"/>
    </location>
</feature>
<feature type="transmembrane region" description="Helical" evidence="11">
    <location>
        <begin position="634"/>
        <end position="653"/>
    </location>
</feature>
<feature type="transmembrane region" description="Helical" evidence="11">
    <location>
        <begin position="174"/>
        <end position="194"/>
    </location>
</feature>
<evidence type="ECO:0000256" key="7">
    <source>
        <dbReference type="ARBA" id="ARBA00022840"/>
    </source>
</evidence>
<dbReference type="eggNOG" id="KOG0065">
    <property type="taxonomic scope" value="Eukaryota"/>
</dbReference>
<keyword evidence="5" id="KW-0677">Repeat</keyword>
<keyword evidence="7" id="KW-0067">ATP-binding</keyword>
<evidence type="ECO:0000256" key="4">
    <source>
        <dbReference type="ARBA" id="ARBA00022692"/>
    </source>
</evidence>
<dbReference type="SUPFAM" id="SSF52540">
    <property type="entry name" value="P-loop containing nucleoside triphosphate hydrolases"/>
    <property type="match status" value="2"/>
</dbReference>
<dbReference type="Gene3D" id="3.40.50.300">
    <property type="entry name" value="P-loop containing nucleotide triphosphate hydrolases"/>
    <property type="match status" value="2"/>
</dbReference>
<reference evidence="14" key="1">
    <citation type="journal article" date="2014" name="Nat. Genet.">
        <title>A reference genome for common bean and genome-wide analysis of dual domestications.</title>
        <authorList>
            <person name="Schmutz J."/>
            <person name="McClean P.E."/>
            <person name="Mamidi S."/>
            <person name="Wu G.A."/>
            <person name="Cannon S.B."/>
            <person name="Grimwood J."/>
            <person name="Jenkins J."/>
            <person name="Shu S."/>
            <person name="Song Q."/>
            <person name="Chavarro C."/>
            <person name="Torres-Torres M."/>
            <person name="Geffroy V."/>
            <person name="Moghaddam S.M."/>
            <person name="Gao D."/>
            <person name="Abernathy B."/>
            <person name="Barry K."/>
            <person name="Blair M."/>
            <person name="Brick M.A."/>
            <person name="Chovatia M."/>
            <person name="Gepts P."/>
            <person name="Goodstein D.M."/>
            <person name="Gonzales M."/>
            <person name="Hellsten U."/>
            <person name="Hyten D.L."/>
            <person name="Jia G."/>
            <person name="Kelly J.D."/>
            <person name="Kudrna D."/>
            <person name="Lee R."/>
            <person name="Richard M.M."/>
            <person name="Miklas P.N."/>
            <person name="Osorno J.M."/>
            <person name="Rodrigues J."/>
            <person name="Thareau V."/>
            <person name="Urrea C.A."/>
            <person name="Wang M."/>
            <person name="Yu Y."/>
            <person name="Zhang M."/>
            <person name="Wing R.A."/>
            <person name="Cregan P.B."/>
            <person name="Rokhsar D.S."/>
            <person name="Jackson S.A."/>
        </authorList>
    </citation>
    <scope>NUCLEOTIDE SEQUENCE [LARGE SCALE GENOMIC DNA]</scope>
    <source>
        <strain evidence="14">cv. G19833</strain>
    </source>
</reference>
<feature type="transmembrane region" description="Helical" evidence="11">
    <location>
        <begin position="599"/>
        <end position="622"/>
    </location>
</feature>
<dbReference type="GO" id="GO:0140359">
    <property type="term" value="F:ABC-type transporter activity"/>
    <property type="evidence" value="ECO:0007669"/>
    <property type="project" value="InterPro"/>
</dbReference>
<dbReference type="OMA" id="FRRDIPY"/>
<dbReference type="InterPro" id="IPR003439">
    <property type="entry name" value="ABC_transporter-like_ATP-bd"/>
</dbReference>
<feature type="transmembrane region" description="Helical" evidence="11">
    <location>
        <begin position="1390"/>
        <end position="1409"/>
    </location>
</feature>
<dbReference type="PANTHER" id="PTHR48040">
    <property type="entry name" value="PLEIOTROPIC DRUG RESISTANCE PROTEIN 1-LIKE ISOFORM X1"/>
    <property type="match status" value="1"/>
</dbReference>
<comment type="subcellular location">
    <subcellularLocation>
        <location evidence="1">Membrane</location>
        <topology evidence="1">Multi-pass membrane protein</topology>
    </subcellularLocation>
</comment>
<dbReference type="FunFam" id="3.40.50.300:FF:000059">
    <property type="entry name" value="ABC transporter G family member 40"/>
    <property type="match status" value="1"/>
</dbReference>
<dbReference type="EMBL" id="CM002294">
    <property type="protein sequence ID" value="ESW17535.1"/>
    <property type="molecule type" value="Genomic_DNA"/>
</dbReference>
<dbReference type="Pfam" id="PF14510">
    <property type="entry name" value="ABC_trans_N"/>
    <property type="match status" value="1"/>
</dbReference>
<dbReference type="PROSITE" id="PS50893">
    <property type="entry name" value="ABC_TRANSPORTER_2"/>
    <property type="match status" value="2"/>
</dbReference>
<evidence type="ECO:0000313" key="13">
    <source>
        <dbReference type="EMBL" id="ESW17535.1"/>
    </source>
</evidence>
<keyword evidence="6" id="KW-0547">Nucleotide-binding</keyword>
<dbReference type="FunFam" id="3.40.50.300:FF:000179">
    <property type="entry name" value="ABC transporter G family member 34"/>
    <property type="match status" value="1"/>
</dbReference>
<evidence type="ECO:0000256" key="11">
    <source>
        <dbReference type="SAM" id="Phobius"/>
    </source>
</evidence>
<keyword evidence="4 11" id="KW-0812">Transmembrane</keyword>
<dbReference type="Pfam" id="PF19055">
    <property type="entry name" value="ABC2_membrane_7"/>
    <property type="match status" value="2"/>
</dbReference>
<dbReference type="InterPro" id="IPR043926">
    <property type="entry name" value="ABCG_dom"/>
</dbReference>
<feature type="transmembrane region" description="Helical" evidence="11">
    <location>
        <begin position="793"/>
        <end position="819"/>
    </location>
</feature>